<keyword evidence="2" id="KW-1185">Reference proteome</keyword>
<name>A0A845MBE4_9RHOB</name>
<evidence type="ECO:0000313" key="2">
    <source>
        <dbReference type="Proteomes" id="UP000467322"/>
    </source>
</evidence>
<comment type="caution">
    <text evidence="1">The sequence shown here is derived from an EMBL/GenBank/DDBJ whole genome shotgun (WGS) entry which is preliminary data.</text>
</comment>
<dbReference type="AlphaFoldDB" id="A0A845MBE4"/>
<reference evidence="1 2" key="1">
    <citation type="submission" date="2019-12" db="EMBL/GenBank/DDBJ databases">
        <title>Maritimibacter sp. nov. sp. isolated from sea sand.</title>
        <authorList>
            <person name="Kim J."/>
            <person name="Jeong S.E."/>
            <person name="Jung H.S."/>
            <person name="Jeon C.O."/>
        </authorList>
    </citation>
    <scope>NUCLEOTIDE SEQUENCE [LARGE SCALE GENOMIC DNA]</scope>
    <source>
        <strain evidence="1 2">DP07</strain>
    </source>
</reference>
<sequence length="84" mass="9516">MVRKDGEDVICLLDLSEFEALAFASDEEYDAFIEARSFDINFDNSQTSAAIPKNLFSRASRMFSVAESVWDDLWEAQLAEKNLA</sequence>
<organism evidence="1 2">
    <name type="scientific">Maritimibacter harenae</name>
    <dbReference type="NCBI Taxonomy" id="2606218"/>
    <lineage>
        <taxon>Bacteria</taxon>
        <taxon>Pseudomonadati</taxon>
        <taxon>Pseudomonadota</taxon>
        <taxon>Alphaproteobacteria</taxon>
        <taxon>Rhodobacterales</taxon>
        <taxon>Roseobacteraceae</taxon>
        <taxon>Maritimibacter</taxon>
    </lineage>
</organism>
<gene>
    <name evidence="1" type="ORF">GQE99_16345</name>
</gene>
<proteinExistence type="predicted"/>
<protein>
    <submittedName>
        <fullName evidence="1">Uncharacterized protein</fullName>
    </submittedName>
</protein>
<dbReference type="Proteomes" id="UP000467322">
    <property type="component" value="Unassembled WGS sequence"/>
</dbReference>
<evidence type="ECO:0000313" key="1">
    <source>
        <dbReference type="EMBL" id="MZR14591.1"/>
    </source>
</evidence>
<accession>A0A845MBE4</accession>
<dbReference type="EMBL" id="WTUX01000019">
    <property type="protein sequence ID" value="MZR14591.1"/>
    <property type="molecule type" value="Genomic_DNA"/>
</dbReference>
<dbReference type="RefSeq" id="WP_161352701.1">
    <property type="nucleotide sequence ID" value="NZ_WTUX01000019.1"/>
</dbReference>